<dbReference type="PANTHER" id="PTHR38340:SF1">
    <property type="entry name" value="S-LAYER PROTEIN"/>
    <property type="match status" value="1"/>
</dbReference>
<dbReference type="InterPro" id="IPR001343">
    <property type="entry name" value="Hemolysn_Ca-bd"/>
</dbReference>
<comment type="subcellular location">
    <subcellularLocation>
        <location evidence="1">Secreted</location>
    </subcellularLocation>
</comment>
<keyword evidence="2" id="KW-0964">Secreted</keyword>
<dbReference type="SUPFAM" id="SSF51120">
    <property type="entry name" value="beta-Roll"/>
    <property type="match status" value="6"/>
</dbReference>
<dbReference type="PROSITE" id="PS00330">
    <property type="entry name" value="HEMOLYSIN_CALCIUM"/>
    <property type="match status" value="7"/>
</dbReference>
<dbReference type="PANTHER" id="PTHR38340">
    <property type="entry name" value="S-LAYER PROTEIN"/>
    <property type="match status" value="1"/>
</dbReference>
<gene>
    <name evidence="4" type="ORF">BBI04_003175</name>
</gene>
<dbReference type="InterPro" id="IPR011049">
    <property type="entry name" value="Serralysin-like_metalloprot_C"/>
</dbReference>
<feature type="region of interest" description="Disordered" evidence="3">
    <location>
        <begin position="609"/>
        <end position="635"/>
    </location>
</feature>
<dbReference type="InterPro" id="IPR050557">
    <property type="entry name" value="RTX_toxin/Mannuronan_C5-epim"/>
</dbReference>
<reference evidence="4 5" key="1">
    <citation type="submission" date="2019-11" db="EMBL/GenBank/DDBJ databases">
        <title>Whole-genome sequencing of Allorhizobium vitis.</title>
        <authorList>
            <person name="Gan H.M."/>
            <person name="Savka M.A."/>
        </authorList>
    </citation>
    <scope>NUCLEOTIDE SEQUENCE [LARGE SCALE GENOMIC DNA]</scope>
    <source>
        <strain evidence="4 5">AB4</strain>
    </source>
</reference>
<dbReference type="PRINTS" id="PR00313">
    <property type="entry name" value="CABNDNGRPT"/>
</dbReference>
<evidence type="ECO:0000313" key="5">
    <source>
        <dbReference type="Proteomes" id="UP000175993"/>
    </source>
</evidence>
<evidence type="ECO:0008006" key="6">
    <source>
        <dbReference type="Google" id="ProtNLM"/>
    </source>
</evidence>
<sequence length="835" mass="83679">MVYILGGSGNDTITGTSGYDSLYGGLGDDTINGGADYDTLSGDEGNDVISGEDGSDFMMGGSGNDSLSGDAGDDNLYGEDGNDSLFGNAGDDDLNGGAGADILNGGDGTDTVNYWSSDAININLATGVASGSDAQGDTFVSIEVISASNQDDVLVGDDNDNIFKGGYGSDTIHGGDGDDTLAGGWDADVINGGNGSDTASFFDNMAVVVNLKTGEMSGDAQGDVLIDIENLMGSYYDDTLTGDDGDNVIDGYYGWDLLDGGLGADTLKGGEGGGGGAAVYTYSNEAVQINIDTGINTGGYAEGDVFDRILQVYGSAFNDTFTASKDARFAGGLGDDHYIVNNSSIYLIEQEGEGIDTVTTGLNSYDLSENFENLTYTGTANFTGSGTVADNVMISGAGADYLFGNNGNDTLIGGAGADKLSGGGDNDTSSYRDSTSAVTVNLTTGLAQGGFAQGDTFISIESLEGSAYNDTLTGNREGNTLRGGDGGDVLDGAAGSDTASYLDSTSAVTVNLQTRTLSGGYANGDTIISIENLEGSTYADSLTGDDQANVLTGGTGADLLDGGAGSDTANYSDSTAGVIVNLVTGQTAGGSAEGDVLVSIENITGSSESDYLTGNDGSNVLSGGEGDDHLIGGSGDDLLNAGSGTDILDGGDGNDTASYADSSVGISASLSGDTGVGGSAEGDVLISIETLEGSVYADTLSGSGYADVLKGGEDADTLFGLDGNDSLHGDGGDDVLYADAGDDTLAGGEGDDALYGGEGSDVFVFNSNYDNDVIFDFDSSADSIDLTSMGFATVSDAAAYATEIEGGVLFTFSHVDTLTVYGLNYASLTSSDALM</sequence>
<proteinExistence type="predicted"/>
<accession>A0ABD6GBZ9</accession>
<feature type="compositionally biased region" description="Polar residues" evidence="3">
    <location>
        <begin position="609"/>
        <end position="621"/>
    </location>
</feature>
<dbReference type="EMBL" id="MBEV02000002">
    <property type="protein sequence ID" value="MUP03826.1"/>
    <property type="molecule type" value="Genomic_DNA"/>
</dbReference>
<protein>
    <recommendedName>
        <fullName evidence="6">Calcium-binding protein</fullName>
    </recommendedName>
</protein>
<name>A0ABD6GBZ9_AGRVI</name>
<dbReference type="GO" id="GO:0005576">
    <property type="term" value="C:extracellular region"/>
    <property type="evidence" value="ECO:0007669"/>
    <property type="project" value="UniProtKB-SubCell"/>
</dbReference>
<feature type="compositionally biased region" description="Acidic residues" evidence="3">
    <location>
        <begin position="71"/>
        <end position="82"/>
    </location>
</feature>
<comment type="caution">
    <text evidence="4">The sequence shown here is derived from an EMBL/GenBank/DDBJ whole genome shotgun (WGS) entry which is preliminary data.</text>
</comment>
<evidence type="ECO:0000256" key="3">
    <source>
        <dbReference type="SAM" id="MobiDB-lite"/>
    </source>
</evidence>
<dbReference type="RefSeq" id="WP_070164007.1">
    <property type="nucleotide sequence ID" value="NZ_CP118259.1"/>
</dbReference>
<dbReference type="AlphaFoldDB" id="A0ABD6GBZ9"/>
<organism evidence="4 5">
    <name type="scientific">Agrobacterium vitis</name>
    <name type="common">Rhizobium vitis</name>
    <dbReference type="NCBI Taxonomy" id="373"/>
    <lineage>
        <taxon>Bacteria</taxon>
        <taxon>Pseudomonadati</taxon>
        <taxon>Pseudomonadota</taxon>
        <taxon>Alphaproteobacteria</taxon>
        <taxon>Hyphomicrobiales</taxon>
        <taxon>Rhizobiaceae</taxon>
        <taxon>Rhizobium/Agrobacterium group</taxon>
        <taxon>Agrobacterium</taxon>
    </lineage>
</organism>
<feature type="region of interest" description="Disordered" evidence="3">
    <location>
        <begin position="53"/>
        <end position="90"/>
    </location>
</feature>
<dbReference type="Gene3D" id="2.150.10.10">
    <property type="entry name" value="Serralysin-like metalloprotease, C-terminal"/>
    <property type="match status" value="9"/>
</dbReference>
<evidence type="ECO:0000256" key="1">
    <source>
        <dbReference type="ARBA" id="ARBA00004613"/>
    </source>
</evidence>
<dbReference type="Pfam" id="PF00353">
    <property type="entry name" value="HemolysinCabind"/>
    <property type="match status" value="10"/>
</dbReference>
<dbReference type="Proteomes" id="UP000175993">
    <property type="component" value="Unassembled WGS sequence"/>
</dbReference>
<dbReference type="InterPro" id="IPR018511">
    <property type="entry name" value="Hemolysin-typ_Ca-bd_CS"/>
</dbReference>
<evidence type="ECO:0000256" key="2">
    <source>
        <dbReference type="ARBA" id="ARBA00022525"/>
    </source>
</evidence>
<evidence type="ECO:0000313" key="4">
    <source>
        <dbReference type="EMBL" id="MUP03826.1"/>
    </source>
</evidence>